<dbReference type="Gene3D" id="3.30.565.10">
    <property type="entry name" value="Histidine kinase-like ATPase, C-terminal domain"/>
    <property type="match status" value="1"/>
</dbReference>
<dbReference type="CDD" id="cd16936">
    <property type="entry name" value="HATPase_RsbW-like"/>
    <property type="match status" value="1"/>
</dbReference>
<dbReference type="InterPro" id="IPR036513">
    <property type="entry name" value="STAS_dom_sf"/>
</dbReference>
<comment type="caution">
    <text evidence="1">The sequence shown here is derived from an EMBL/GenBank/DDBJ whole genome shotgun (WGS) entry which is preliminary data.</text>
</comment>
<evidence type="ECO:0000313" key="1">
    <source>
        <dbReference type="EMBL" id="GAA1572267.1"/>
    </source>
</evidence>
<keyword evidence="1" id="KW-0067">ATP-binding</keyword>
<sequence>MGLRSDIEQGTVEVTVAGPCDGRVKTDLATAVRKGLAEHPRALLLNLTAVEQPNPALVGAVLLAERHSGSIQPPVPLVLVASDATWRKLVSAGLMTRIPIYTTMAAAQDALSHRTPPFGRVRLDLQPEAMAPSTARSFIGDTVLAWDLRALLHPARAIISELVTNAVQHARTPFTVTASRRWDLLHLAVEDGDPALPRMIRPVQREDVPLDVRGIGLGIVARSARAWGATRTAAGKVIWATLATVPTQRRT</sequence>
<dbReference type="EMBL" id="BAAAQD010000048">
    <property type="protein sequence ID" value="GAA1572267.1"/>
    <property type="molecule type" value="Genomic_DNA"/>
</dbReference>
<keyword evidence="1" id="KW-0547">Nucleotide-binding</keyword>
<accession>A0ABP4P8L4</accession>
<organism evidence="1 2">
    <name type="scientific">Dactylosporangium maewongense</name>
    <dbReference type="NCBI Taxonomy" id="634393"/>
    <lineage>
        <taxon>Bacteria</taxon>
        <taxon>Bacillati</taxon>
        <taxon>Actinomycetota</taxon>
        <taxon>Actinomycetes</taxon>
        <taxon>Micromonosporales</taxon>
        <taxon>Micromonosporaceae</taxon>
        <taxon>Dactylosporangium</taxon>
    </lineage>
</organism>
<dbReference type="InterPro" id="IPR036890">
    <property type="entry name" value="HATPase_C_sf"/>
</dbReference>
<protein>
    <submittedName>
        <fullName evidence="1">ATP-binding protein</fullName>
    </submittedName>
</protein>
<dbReference type="Proteomes" id="UP001501470">
    <property type="component" value="Unassembled WGS sequence"/>
</dbReference>
<evidence type="ECO:0000313" key="2">
    <source>
        <dbReference type="Proteomes" id="UP001501470"/>
    </source>
</evidence>
<dbReference type="SUPFAM" id="SSF52091">
    <property type="entry name" value="SpoIIaa-like"/>
    <property type="match status" value="1"/>
</dbReference>
<reference evidence="2" key="1">
    <citation type="journal article" date="2019" name="Int. J. Syst. Evol. Microbiol.">
        <title>The Global Catalogue of Microorganisms (GCM) 10K type strain sequencing project: providing services to taxonomists for standard genome sequencing and annotation.</title>
        <authorList>
            <consortium name="The Broad Institute Genomics Platform"/>
            <consortium name="The Broad Institute Genome Sequencing Center for Infectious Disease"/>
            <person name="Wu L."/>
            <person name="Ma J."/>
        </authorList>
    </citation>
    <scope>NUCLEOTIDE SEQUENCE [LARGE SCALE GENOMIC DNA]</scope>
    <source>
        <strain evidence="2">JCM 15933</strain>
    </source>
</reference>
<dbReference type="GO" id="GO:0005524">
    <property type="term" value="F:ATP binding"/>
    <property type="evidence" value="ECO:0007669"/>
    <property type="project" value="UniProtKB-KW"/>
</dbReference>
<dbReference type="PANTHER" id="PTHR35526">
    <property type="entry name" value="ANTI-SIGMA-F FACTOR RSBW-RELATED"/>
    <property type="match status" value="1"/>
</dbReference>
<dbReference type="Gene3D" id="3.30.750.24">
    <property type="entry name" value="STAS domain"/>
    <property type="match status" value="1"/>
</dbReference>
<keyword evidence="2" id="KW-1185">Reference proteome</keyword>
<proteinExistence type="predicted"/>
<gene>
    <name evidence="1" type="ORF">GCM10009827_112850</name>
</gene>
<dbReference type="PANTHER" id="PTHR35526:SF3">
    <property type="entry name" value="ANTI-SIGMA-F FACTOR RSBW"/>
    <property type="match status" value="1"/>
</dbReference>
<dbReference type="SUPFAM" id="SSF55874">
    <property type="entry name" value="ATPase domain of HSP90 chaperone/DNA topoisomerase II/histidine kinase"/>
    <property type="match status" value="1"/>
</dbReference>
<dbReference type="InterPro" id="IPR050267">
    <property type="entry name" value="Anti-sigma-factor_SerPK"/>
</dbReference>
<name>A0ABP4P8L4_9ACTN</name>